<accession>A6YG73</accession>
<organism evidence="5">
    <name type="scientific">Pleurastrum terricola</name>
    <name type="common">Filamentous green alga</name>
    <name type="synonym">Leptosira terrestris</name>
    <dbReference type="NCBI Taxonomy" id="34116"/>
    <lineage>
        <taxon>Eukaryota</taxon>
        <taxon>Viridiplantae</taxon>
        <taxon>Chlorophyta</taxon>
        <taxon>core chlorophytes</taxon>
        <taxon>Chlorophyceae</taxon>
        <taxon>CS clade</taxon>
        <taxon>Chlamydomonadales</taxon>
        <taxon>Pleurastraceae</taxon>
        <taxon>Pleurastrum</taxon>
    </lineage>
</organism>
<sequence length="183" mass="20595">MNQHTIKFKAIKLQPLIELFDLESAKLGAISKNLADQSEIFQTTNKANATISFNKILNEQFPKIAVGDTVQIDVLIQEIVKSEEKAGLNKQAKNNKTVSQGKKIIKERIQSYSGVVIAIKNKGINKNITVRRLFQGIGVERVFNLVSPSVNKIHILKRASVRRAKLYYLRNKQGKAAKLKEKI</sequence>
<dbReference type="GO" id="GO:0009507">
    <property type="term" value="C:chloroplast"/>
    <property type="evidence" value="ECO:0007669"/>
    <property type="project" value="UniProtKB-SubCell"/>
</dbReference>
<dbReference type="GO" id="GO:0006412">
    <property type="term" value="P:translation"/>
    <property type="evidence" value="ECO:0007669"/>
    <property type="project" value="UniProtKB-UniRule"/>
</dbReference>
<proteinExistence type="inferred from homology"/>
<dbReference type="PANTHER" id="PTHR15680">
    <property type="entry name" value="RIBOSOMAL PROTEIN L19"/>
    <property type="match status" value="1"/>
</dbReference>
<evidence type="ECO:0000256" key="1">
    <source>
        <dbReference type="ARBA" id="ARBA00005781"/>
    </source>
</evidence>
<name>A6YG73_PLETE</name>
<reference evidence="5" key="2">
    <citation type="submission" date="2007-03" db="EMBL/GenBank/DDBJ databases">
        <authorList>
            <consortium name="NIH - Zebrafish Gene Collection (ZGC) project"/>
        </authorList>
    </citation>
    <scope>NUCLEOTIDE SEQUENCE</scope>
</reference>
<evidence type="ECO:0000313" key="5">
    <source>
        <dbReference type="EMBL" id="ABO69294.1"/>
    </source>
</evidence>
<protein>
    <recommendedName>
        <fullName evidence="4">Large ribosomal subunit protein bL19c</fullName>
    </recommendedName>
</protein>
<dbReference type="InterPro" id="IPR001857">
    <property type="entry name" value="Ribosomal_bL19"/>
</dbReference>
<dbReference type="EMBL" id="EF506945">
    <property type="protein sequence ID" value="ABO69294.1"/>
    <property type="molecule type" value="Genomic_DNA"/>
</dbReference>
<dbReference type="InterPro" id="IPR018257">
    <property type="entry name" value="Ribosomal_bL19_CS"/>
</dbReference>
<comment type="similarity">
    <text evidence="1 4">Belongs to the bacterial ribosomal protein bL19 family.</text>
</comment>
<gene>
    <name evidence="4 5" type="primary">rpl19</name>
</gene>
<dbReference type="Gene3D" id="2.30.30.790">
    <property type="match status" value="1"/>
</dbReference>
<dbReference type="SUPFAM" id="SSF50104">
    <property type="entry name" value="Translation proteins SH3-like domain"/>
    <property type="match status" value="1"/>
</dbReference>
<keyword evidence="5" id="KW-0150">Chloroplast</keyword>
<evidence type="ECO:0000256" key="4">
    <source>
        <dbReference type="HAMAP-Rule" id="MF_00402"/>
    </source>
</evidence>
<dbReference type="InterPro" id="IPR008991">
    <property type="entry name" value="Translation_prot_SH3-like_sf"/>
</dbReference>
<dbReference type="Pfam" id="PF01245">
    <property type="entry name" value="Ribosomal_L19"/>
    <property type="match status" value="1"/>
</dbReference>
<dbReference type="PROSITE" id="PS01015">
    <property type="entry name" value="RIBOSOMAL_L19"/>
    <property type="match status" value="1"/>
</dbReference>
<comment type="subcellular location">
    <subcellularLocation>
        <location evidence="4">Plastid</location>
        <location evidence="4">Chloroplast</location>
    </subcellularLocation>
</comment>
<evidence type="ECO:0000256" key="2">
    <source>
        <dbReference type="ARBA" id="ARBA00022980"/>
    </source>
</evidence>
<dbReference type="AlphaFoldDB" id="A6YG73"/>
<dbReference type="GO" id="GO:0003735">
    <property type="term" value="F:structural constituent of ribosome"/>
    <property type="evidence" value="ECO:0007669"/>
    <property type="project" value="InterPro"/>
</dbReference>
<evidence type="ECO:0000256" key="3">
    <source>
        <dbReference type="ARBA" id="ARBA00023274"/>
    </source>
</evidence>
<geneLocation type="chloroplast" evidence="5"/>
<dbReference type="GeneID" id="5383829"/>
<dbReference type="PANTHER" id="PTHR15680:SF9">
    <property type="entry name" value="LARGE RIBOSOMAL SUBUNIT PROTEIN BL19M"/>
    <property type="match status" value="1"/>
</dbReference>
<dbReference type="GO" id="GO:0022625">
    <property type="term" value="C:cytosolic large ribosomal subunit"/>
    <property type="evidence" value="ECO:0007669"/>
    <property type="project" value="TreeGrafter"/>
</dbReference>
<dbReference type="RefSeq" id="YP_001382150.1">
    <property type="nucleotide sequence ID" value="NC_009681.1"/>
</dbReference>
<reference evidence="5" key="1">
    <citation type="journal article" date="2007" name="BMC Genomics">
        <title>The chloroplast genome sequence of the green alga Leptosira terrestris: multiple losses of the inverted repeat and extensive genome rearrangements within the Trebouxiophyceae.</title>
        <authorList>
            <person name="de Cambiaire J.C."/>
            <person name="Otis C."/>
            <person name="Turmel M."/>
            <person name="Lemieux C."/>
        </authorList>
    </citation>
    <scope>NUCLEOTIDE SEQUENCE [LARGE SCALE GENOMIC DNA]</scope>
</reference>
<keyword evidence="5" id="KW-0934">Plastid</keyword>
<dbReference type="InterPro" id="IPR038657">
    <property type="entry name" value="Ribosomal_bL19_sf"/>
</dbReference>
<dbReference type="NCBIfam" id="TIGR01024">
    <property type="entry name" value="rplS_bact"/>
    <property type="match status" value="1"/>
</dbReference>
<keyword evidence="3 4" id="KW-0687">Ribonucleoprotein</keyword>
<keyword evidence="2 4" id="KW-0689">Ribosomal protein</keyword>
<dbReference type="HAMAP" id="MF_00402">
    <property type="entry name" value="Ribosomal_bL19"/>
    <property type="match status" value="1"/>
</dbReference>